<keyword evidence="7" id="KW-0031">Aminopeptidase</keyword>
<dbReference type="InterPro" id="IPR007865">
    <property type="entry name" value="Aminopep_P_N"/>
</dbReference>
<evidence type="ECO:0000313" key="7">
    <source>
        <dbReference type="EMBL" id="VAV91350.1"/>
    </source>
</evidence>
<keyword evidence="3" id="KW-0479">Metal-binding</keyword>
<dbReference type="InterPro" id="IPR000994">
    <property type="entry name" value="Pept_M24"/>
</dbReference>
<dbReference type="PROSITE" id="PS00491">
    <property type="entry name" value="PROLINE_PEPTIDASE"/>
    <property type="match status" value="1"/>
</dbReference>
<dbReference type="EMBL" id="UOEI01000058">
    <property type="protein sequence ID" value="VAV91350.1"/>
    <property type="molecule type" value="Genomic_DNA"/>
</dbReference>
<evidence type="ECO:0000256" key="5">
    <source>
        <dbReference type="ARBA" id="ARBA00023211"/>
    </source>
</evidence>
<gene>
    <name evidence="7" type="ORF">MNBD_ACTINO01-1782</name>
</gene>
<dbReference type="InterPro" id="IPR036005">
    <property type="entry name" value="Creatinase/aminopeptidase-like"/>
</dbReference>
<reference evidence="7" key="1">
    <citation type="submission" date="2018-06" db="EMBL/GenBank/DDBJ databases">
        <authorList>
            <person name="Zhirakovskaya E."/>
        </authorList>
    </citation>
    <scope>NUCLEOTIDE SEQUENCE</scope>
</reference>
<dbReference type="AlphaFoldDB" id="A0A3B0REF3"/>
<dbReference type="GO" id="GO:0070006">
    <property type="term" value="F:metalloaminopeptidase activity"/>
    <property type="evidence" value="ECO:0007669"/>
    <property type="project" value="InterPro"/>
</dbReference>
<feature type="non-terminal residue" evidence="7">
    <location>
        <position position="1"/>
    </location>
</feature>
<dbReference type="Gene3D" id="3.90.230.10">
    <property type="entry name" value="Creatinase/methionine aminopeptidase superfamily"/>
    <property type="match status" value="1"/>
</dbReference>
<dbReference type="InterPro" id="IPR029149">
    <property type="entry name" value="Creatin/AminoP/Spt16_N"/>
</dbReference>
<dbReference type="SUPFAM" id="SSF53092">
    <property type="entry name" value="Creatinase/prolidase N-terminal domain"/>
    <property type="match status" value="1"/>
</dbReference>
<evidence type="ECO:0000259" key="6">
    <source>
        <dbReference type="SMART" id="SM01011"/>
    </source>
</evidence>
<keyword evidence="4 7" id="KW-0378">Hydrolase</keyword>
<organism evidence="7">
    <name type="scientific">hydrothermal vent metagenome</name>
    <dbReference type="NCBI Taxonomy" id="652676"/>
    <lineage>
        <taxon>unclassified sequences</taxon>
        <taxon>metagenomes</taxon>
        <taxon>ecological metagenomes</taxon>
    </lineage>
</organism>
<sequence length="439" mass="48518">DFFFLTGFSEPDAIAVFDAEDATEGYTLFVRPRDPETEVWNGRRAGTEGSIERFGADAAYTLDEFDGWLRKRLRGRSSVTYQLEGEHDGRVLRALRAARGHADRLGLTVPDRIVDPGPILHEMRLFKSDDEIDALREACRISAVAHTEAMRYAEPGRTERQVQAAIEYVFASMGSERNGYGSIVAGGDNATILHYIENDQPLDDGDLLLIDAGAEYLHLTADITRTFPVSGSFTAPQRAVYEIVLEAEQQVIEMIRPGLLYTDMHTQAVETLSAGLVDLGLLPGPVDEVIAKGWYRQYFFHGTGHWLGIDVHDAGAYRVDGQGRPLAPRMAFTVEPGVYVATDKRSLTLSHASYDPDEVLTTSYELGATQAKAELEHRRDEAESTAFDVPEEFLGTGVRIEDDILVTTDGYENLSSTCPVDLDEIETICSQDSALPLFA</sequence>
<dbReference type="PANTHER" id="PTHR43226:SF4">
    <property type="entry name" value="XAA-PRO AMINOPEPTIDASE 3"/>
    <property type="match status" value="1"/>
</dbReference>
<evidence type="ECO:0000256" key="3">
    <source>
        <dbReference type="ARBA" id="ARBA00022723"/>
    </source>
</evidence>
<dbReference type="Gene3D" id="3.40.350.10">
    <property type="entry name" value="Creatinase/prolidase N-terminal domain"/>
    <property type="match status" value="1"/>
</dbReference>
<dbReference type="GO" id="GO:0006508">
    <property type="term" value="P:proteolysis"/>
    <property type="evidence" value="ECO:0007669"/>
    <property type="project" value="TreeGrafter"/>
</dbReference>
<name>A0A3B0REF3_9ZZZZ</name>
<evidence type="ECO:0000256" key="2">
    <source>
        <dbReference type="ARBA" id="ARBA00008766"/>
    </source>
</evidence>
<evidence type="ECO:0000256" key="4">
    <source>
        <dbReference type="ARBA" id="ARBA00022801"/>
    </source>
</evidence>
<dbReference type="GO" id="GO:0030145">
    <property type="term" value="F:manganese ion binding"/>
    <property type="evidence" value="ECO:0007669"/>
    <property type="project" value="InterPro"/>
</dbReference>
<comment type="similarity">
    <text evidence="2">Belongs to the peptidase M24B family.</text>
</comment>
<dbReference type="Pfam" id="PF00557">
    <property type="entry name" value="Peptidase_M24"/>
    <property type="match status" value="1"/>
</dbReference>
<dbReference type="Pfam" id="PF05195">
    <property type="entry name" value="AMP_N"/>
    <property type="match status" value="1"/>
</dbReference>
<dbReference type="GO" id="GO:0005829">
    <property type="term" value="C:cytosol"/>
    <property type="evidence" value="ECO:0007669"/>
    <property type="project" value="TreeGrafter"/>
</dbReference>
<keyword evidence="7" id="KW-0645">Protease</keyword>
<feature type="domain" description="Aminopeptidase P N-terminal" evidence="6">
    <location>
        <begin position="1"/>
        <end position="90"/>
    </location>
</feature>
<dbReference type="CDD" id="cd01087">
    <property type="entry name" value="Prolidase"/>
    <property type="match status" value="1"/>
</dbReference>
<dbReference type="InterPro" id="IPR001131">
    <property type="entry name" value="Peptidase_M24B_aminopep-P_CS"/>
</dbReference>
<protein>
    <submittedName>
        <fullName evidence="7">Xaa-Pro aminopeptidase</fullName>
        <ecNumber evidence="7">3.4.11.9</ecNumber>
    </submittedName>
</protein>
<keyword evidence="5" id="KW-0464">Manganese</keyword>
<dbReference type="SMART" id="SM01011">
    <property type="entry name" value="AMP_N"/>
    <property type="match status" value="1"/>
</dbReference>
<dbReference type="SUPFAM" id="SSF55920">
    <property type="entry name" value="Creatinase/aminopeptidase"/>
    <property type="match status" value="1"/>
</dbReference>
<evidence type="ECO:0000256" key="1">
    <source>
        <dbReference type="ARBA" id="ARBA00001936"/>
    </source>
</evidence>
<dbReference type="InterPro" id="IPR052433">
    <property type="entry name" value="X-Pro_dipept-like"/>
</dbReference>
<comment type="cofactor">
    <cofactor evidence="1">
        <name>Mn(2+)</name>
        <dbReference type="ChEBI" id="CHEBI:29035"/>
    </cofactor>
</comment>
<dbReference type="PANTHER" id="PTHR43226">
    <property type="entry name" value="XAA-PRO AMINOPEPTIDASE 3"/>
    <property type="match status" value="1"/>
</dbReference>
<dbReference type="EC" id="3.4.11.9" evidence="7"/>
<proteinExistence type="inferred from homology"/>
<accession>A0A3B0REF3</accession>